<feature type="compositionally biased region" description="Basic and acidic residues" evidence="1">
    <location>
        <begin position="150"/>
        <end position="160"/>
    </location>
</feature>
<protein>
    <submittedName>
        <fullName evidence="2">Uncharacterized protein</fullName>
    </submittedName>
</protein>
<sequence length="172" mass="20014">MSITLLENHSQVIGYMNQVYLSCTPPDQKLFREQAYVNEGDLFRNNSHHESRKYKKNEQKTRRRLLWALKKRHREPIAKKLLDVGREHKMRIENLKKDGYQVTGYLRKSSGKGDASMRLRLLDLMVDRLIKDSSMDMVFASYSSSSKQPFTDHDRTDPLRAPKTLGSTQGAI</sequence>
<feature type="region of interest" description="Disordered" evidence="1">
    <location>
        <begin position="145"/>
        <end position="172"/>
    </location>
</feature>
<reference evidence="2 3" key="1">
    <citation type="journal article" date="2018" name="G3 (Bethesda)">
        <title>Phylogenetic and Phylogenomic Definition of Rhizopus Species.</title>
        <authorList>
            <person name="Gryganskyi A.P."/>
            <person name="Golan J."/>
            <person name="Dolatabadi S."/>
            <person name="Mondo S."/>
            <person name="Robb S."/>
            <person name="Idnurm A."/>
            <person name="Muszewska A."/>
            <person name="Steczkiewicz K."/>
            <person name="Masonjones S."/>
            <person name="Liao H.L."/>
            <person name="Gajdeczka M.T."/>
            <person name="Anike F."/>
            <person name="Vuek A."/>
            <person name="Anishchenko I.M."/>
            <person name="Voigt K."/>
            <person name="de Hoog G.S."/>
            <person name="Smith M.E."/>
            <person name="Heitman J."/>
            <person name="Vilgalys R."/>
            <person name="Stajich J.E."/>
        </authorList>
    </citation>
    <scope>NUCLEOTIDE SEQUENCE [LARGE SCALE GENOMIC DNA]</scope>
    <source>
        <strain evidence="2 3">CBS 357.93</strain>
    </source>
</reference>
<dbReference type="Proteomes" id="UP000252139">
    <property type="component" value="Unassembled WGS sequence"/>
</dbReference>
<comment type="caution">
    <text evidence="2">The sequence shown here is derived from an EMBL/GenBank/DDBJ whole genome shotgun (WGS) entry which is preliminary data.</text>
</comment>
<evidence type="ECO:0000256" key="1">
    <source>
        <dbReference type="SAM" id="MobiDB-lite"/>
    </source>
</evidence>
<dbReference type="EMBL" id="PJQL01000230">
    <property type="protein sequence ID" value="RCH98013.1"/>
    <property type="molecule type" value="Genomic_DNA"/>
</dbReference>
<organism evidence="2 3">
    <name type="scientific">Rhizopus azygosporus</name>
    <name type="common">Rhizopus microsporus var. azygosporus</name>
    <dbReference type="NCBI Taxonomy" id="86630"/>
    <lineage>
        <taxon>Eukaryota</taxon>
        <taxon>Fungi</taxon>
        <taxon>Fungi incertae sedis</taxon>
        <taxon>Mucoromycota</taxon>
        <taxon>Mucoromycotina</taxon>
        <taxon>Mucoromycetes</taxon>
        <taxon>Mucorales</taxon>
        <taxon>Mucorineae</taxon>
        <taxon>Rhizopodaceae</taxon>
        <taxon>Rhizopus</taxon>
    </lineage>
</organism>
<evidence type="ECO:0000313" key="3">
    <source>
        <dbReference type="Proteomes" id="UP000252139"/>
    </source>
</evidence>
<gene>
    <name evidence="2" type="ORF">CU097_001167</name>
</gene>
<evidence type="ECO:0000313" key="2">
    <source>
        <dbReference type="EMBL" id="RCH98013.1"/>
    </source>
</evidence>
<accession>A0A367K709</accession>
<name>A0A367K709_RHIAZ</name>
<dbReference type="AlphaFoldDB" id="A0A367K709"/>
<dbReference type="OrthoDB" id="2275666at2759"/>
<proteinExistence type="predicted"/>
<feature type="non-terminal residue" evidence="2">
    <location>
        <position position="172"/>
    </location>
</feature>
<keyword evidence="3" id="KW-1185">Reference proteome</keyword>